<reference evidence="1 2" key="1">
    <citation type="submission" date="2016-12" db="EMBL/GenBank/DDBJ databases">
        <title>Trade-off between light-utilization and light-protection in marine flavobacteria.</title>
        <authorList>
            <person name="Kumagai Y."/>
            <person name="Yoshizawa S."/>
            <person name="Kogure K."/>
            <person name="Iwasaki W."/>
        </authorList>
    </citation>
    <scope>NUCLEOTIDE SEQUENCE [LARGE SCALE GENOMIC DNA]</scope>
    <source>
        <strain evidence="1 2">KCTC 22729</strain>
    </source>
</reference>
<proteinExistence type="predicted"/>
<evidence type="ECO:0000313" key="2">
    <source>
        <dbReference type="Proteomes" id="UP000237608"/>
    </source>
</evidence>
<name>A0A2S7WCY4_9FLAO</name>
<keyword evidence="2" id="KW-1185">Reference proteome</keyword>
<protein>
    <submittedName>
        <fullName evidence="1">3-oxoacyl-ACP synthase</fullName>
    </submittedName>
</protein>
<gene>
    <name evidence="1" type="ORF">BTO13_09680</name>
</gene>
<accession>A0A2S7WCY4</accession>
<dbReference type="EMBL" id="MSCL01000001">
    <property type="protein sequence ID" value="PQJ75485.1"/>
    <property type="molecule type" value="Genomic_DNA"/>
</dbReference>
<organism evidence="1 2">
    <name type="scientific">Polaribacter gangjinensis</name>
    <dbReference type="NCBI Taxonomy" id="574710"/>
    <lineage>
        <taxon>Bacteria</taxon>
        <taxon>Pseudomonadati</taxon>
        <taxon>Bacteroidota</taxon>
        <taxon>Flavobacteriia</taxon>
        <taxon>Flavobacteriales</taxon>
        <taxon>Flavobacteriaceae</taxon>
    </lineage>
</organism>
<comment type="caution">
    <text evidence="1">The sequence shown here is derived from an EMBL/GenBank/DDBJ whole genome shotgun (WGS) entry which is preliminary data.</text>
</comment>
<dbReference type="RefSeq" id="WP_105046626.1">
    <property type="nucleotide sequence ID" value="NZ_CP150662.1"/>
</dbReference>
<dbReference type="OrthoDB" id="667380at2"/>
<dbReference type="Proteomes" id="UP000237608">
    <property type="component" value="Unassembled WGS sequence"/>
</dbReference>
<evidence type="ECO:0000313" key="1">
    <source>
        <dbReference type="EMBL" id="PQJ75485.1"/>
    </source>
</evidence>
<sequence>MNIKEALLMHCKMFVNKRMQTVEEIIYSHQKSLQSETKSSAGDKHETGRAMIQLEMEKASQQLAGISEMNQILSKIDISISENSKQNAAHLGSVVYTAKANYFLSISAGKIDIENASYFAISVSSPIGKLLLGKHENDEFLFDGNRIKIQKIV</sequence>
<dbReference type="AlphaFoldDB" id="A0A2S7WCY4"/>